<protein>
    <recommendedName>
        <fullName evidence="2">Putative cysteine ligase BshC</fullName>
        <ecNumber evidence="2">6.-.-.-</ecNumber>
    </recommendedName>
</protein>
<evidence type="ECO:0000256" key="2">
    <source>
        <dbReference type="HAMAP-Rule" id="MF_01867"/>
    </source>
</evidence>
<dbReference type="Pfam" id="PF24850">
    <property type="entry name" value="CC_BshC"/>
    <property type="match status" value="1"/>
</dbReference>
<evidence type="ECO:0000259" key="3">
    <source>
        <dbReference type="Pfam" id="PF10079"/>
    </source>
</evidence>
<evidence type="ECO:0000256" key="1">
    <source>
        <dbReference type="ARBA" id="ARBA00022598"/>
    </source>
</evidence>
<feature type="domain" description="Bacillithiol biosynthesis BshC N-terminal Rossmann-like" evidence="3">
    <location>
        <begin position="1"/>
        <end position="381"/>
    </location>
</feature>
<dbReference type="PIRSF" id="PIRSF012535">
    <property type="entry name" value="UCP012535"/>
    <property type="match status" value="1"/>
</dbReference>
<name>A0ABT0XI00_9BACI</name>
<dbReference type="NCBIfam" id="TIGR03998">
    <property type="entry name" value="thiol_BshC"/>
    <property type="match status" value="1"/>
</dbReference>
<dbReference type="EMBL" id="JAMQJY010000001">
    <property type="protein sequence ID" value="MCM2674832.1"/>
    <property type="molecule type" value="Genomic_DNA"/>
</dbReference>
<proteinExistence type="inferred from homology"/>
<organism evidence="5 6">
    <name type="scientific">Alkalicoccobacillus plakortidis</name>
    <dbReference type="NCBI Taxonomy" id="444060"/>
    <lineage>
        <taxon>Bacteria</taxon>
        <taxon>Bacillati</taxon>
        <taxon>Bacillota</taxon>
        <taxon>Bacilli</taxon>
        <taxon>Bacillales</taxon>
        <taxon>Bacillaceae</taxon>
        <taxon>Alkalicoccobacillus</taxon>
    </lineage>
</organism>
<evidence type="ECO:0000313" key="6">
    <source>
        <dbReference type="Proteomes" id="UP001203665"/>
    </source>
</evidence>
<dbReference type="RefSeq" id="WP_251604935.1">
    <property type="nucleotide sequence ID" value="NZ_JAMQJY010000001.1"/>
</dbReference>
<dbReference type="HAMAP" id="MF_01867">
    <property type="entry name" value="BshC"/>
    <property type="match status" value="1"/>
</dbReference>
<keyword evidence="6" id="KW-1185">Reference proteome</keyword>
<dbReference type="InterPro" id="IPR055399">
    <property type="entry name" value="CC_BshC"/>
</dbReference>
<evidence type="ECO:0000259" key="4">
    <source>
        <dbReference type="Pfam" id="PF24850"/>
    </source>
</evidence>
<gene>
    <name evidence="2 5" type="primary">bshC</name>
    <name evidence="5" type="ORF">NDM98_04465</name>
</gene>
<dbReference type="InterPro" id="IPR055398">
    <property type="entry name" value="Rossmann-like_BshC"/>
</dbReference>
<dbReference type="Proteomes" id="UP001203665">
    <property type="component" value="Unassembled WGS sequence"/>
</dbReference>
<dbReference type="EC" id="6.-.-.-" evidence="2"/>
<comment type="caution">
    <text evidence="5">The sequence shown here is derived from an EMBL/GenBank/DDBJ whole genome shotgun (WGS) entry which is preliminary data.</text>
</comment>
<evidence type="ECO:0000313" key="5">
    <source>
        <dbReference type="EMBL" id="MCM2674832.1"/>
    </source>
</evidence>
<keyword evidence="1 2" id="KW-0436">Ligase</keyword>
<comment type="similarity">
    <text evidence="2">Belongs to the BshC family.</text>
</comment>
<feature type="domain" description="Bacillithiol biosynthesis BshC C-terminal coiled-coil" evidence="4">
    <location>
        <begin position="383"/>
        <end position="540"/>
    </location>
</feature>
<sequence length="542" mass="62832">MELNEIHLDPPAGFYRDYLNQRTELNGLFDYTYESADWLVKRADELSNRAFDATRREKLVTHLLSTHKNLHKPEAALASIAKLRQKESLVIVGGQQAGLLTGPLFTLYKALTVLIAAKQQEKELNVPVVPVFWVAGEDHDFEEIRFVYREKQGTWRKHPIQDEDTQSSASLKQLPHEELFHWLDGVFEELPETDFTCDLIEKIRQTASACQTYTDFFIQLMNELFLQEGLIFVDANHPELRRLETDFFKEMILHVEELQANQQKGVTQLVELGYNAPILTEEENAHLFITVDQKRVRLDYEDGLFTSRNQEVSFSKQELLSLVEEQPERFSNNVVSRPLMQEWVLPVLAFIPGPGELAYWGTLKPAFNQFGWNMPPLIPRLQVTIIPRSVKKWVEETGISYQSFLEGDSERLKQNWIKEQHSFPIDEVVSQVKENVDHIHQPLRQLAEKMDPTLYSMSEKNVALIMKQIQFLESRMNRHILDTHKTTISQFDHAVFWMKPLGSPQERILHPIILLNIVGQSGLKQIFQQPLALNGVPKLLFL</sequence>
<dbReference type="InterPro" id="IPR011199">
    <property type="entry name" value="Bacillithiol_biosynth_BshC"/>
</dbReference>
<dbReference type="Pfam" id="PF10079">
    <property type="entry name" value="Rossmann-like_BshC"/>
    <property type="match status" value="1"/>
</dbReference>
<reference evidence="5" key="1">
    <citation type="submission" date="2022-06" db="EMBL/GenBank/DDBJ databases">
        <title>Alkalicoccobacillus porphyridii sp. nov., isolated from a marine red alga, Porphyridium purpureum and reclassification of Shouchella plakortidis and Shouchella gibsonii as Alkalicoccobacillus plakortidis comb. nov. and Alkalicoccobacillus gibsonii comb. nov.</title>
        <authorList>
            <person name="Kim K.H."/>
            <person name="Lee J.K."/>
            <person name="Han D.M."/>
            <person name="Baek J.H."/>
            <person name="Jeon C.O."/>
        </authorList>
    </citation>
    <scope>NUCLEOTIDE SEQUENCE</scope>
    <source>
        <strain evidence="5">DSM 19153</strain>
    </source>
</reference>
<accession>A0ABT0XI00</accession>
<comment type="function">
    <text evidence="2">Involved in bacillithiol (BSH) biosynthesis. May catalyze the last step of the pathway, the addition of cysteine to glucosamine malate (GlcN-Mal) to generate BSH.</text>
</comment>